<keyword evidence="3" id="KW-1185">Reference proteome</keyword>
<keyword evidence="1" id="KW-1133">Transmembrane helix</keyword>
<evidence type="ECO:0000256" key="1">
    <source>
        <dbReference type="SAM" id="Phobius"/>
    </source>
</evidence>
<name>A0A164DHD5_9CRUS</name>
<reference evidence="2 3" key="1">
    <citation type="submission" date="2016-03" db="EMBL/GenBank/DDBJ databases">
        <title>EvidentialGene: Evidence-directed Construction of Genes on Genomes.</title>
        <authorList>
            <person name="Gilbert D.G."/>
            <person name="Choi J.-H."/>
            <person name="Mockaitis K."/>
            <person name="Colbourne J."/>
            <person name="Pfrender M."/>
        </authorList>
    </citation>
    <scope>NUCLEOTIDE SEQUENCE [LARGE SCALE GENOMIC DNA]</scope>
    <source>
        <strain evidence="2 3">Xinb3</strain>
        <tissue evidence="2">Complete organism</tissue>
    </source>
</reference>
<dbReference type="AlphaFoldDB" id="A0A164DHD5"/>
<proteinExistence type="predicted"/>
<feature type="transmembrane region" description="Helical" evidence="1">
    <location>
        <begin position="6"/>
        <end position="26"/>
    </location>
</feature>
<protein>
    <submittedName>
        <fullName evidence="2">Uncharacterized protein</fullName>
    </submittedName>
</protein>
<feature type="non-terminal residue" evidence="2">
    <location>
        <position position="1"/>
    </location>
</feature>
<dbReference type="EMBL" id="LRGB01027215">
    <property type="protein sequence ID" value="KZR95781.1"/>
    <property type="molecule type" value="Genomic_DNA"/>
</dbReference>
<dbReference type="Proteomes" id="UP000076858">
    <property type="component" value="Unassembled WGS sequence"/>
</dbReference>
<organism evidence="2 3">
    <name type="scientific">Daphnia magna</name>
    <dbReference type="NCBI Taxonomy" id="35525"/>
    <lineage>
        <taxon>Eukaryota</taxon>
        <taxon>Metazoa</taxon>
        <taxon>Ecdysozoa</taxon>
        <taxon>Arthropoda</taxon>
        <taxon>Crustacea</taxon>
        <taxon>Branchiopoda</taxon>
        <taxon>Diplostraca</taxon>
        <taxon>Cladocera</taxon>
        <taxon>Anomopoda</taxon>
        <taxon>Daphniidae</taxon>
        <taxon>Daphnia</taxon>
    </lineage>
</organism>
<accession>A0A164DHD5</accession>
<feature type="non-terminal residue" evidence="2">
    <location>
        <position position="89"/>
    </location>
</feature>
<evidence type="ECO:0000313" key="3">
    <source>
        <dbReference type="Proteomes" id="UP000076858"/>
    </source>
</evidence>
<gene>
    <name evidence="2" type="ORF">APZ42_010252</name>
</gene>
<keyword evidence="1" id="KW-0472">Membrane</keyword>
<evidence type="ECO:0000313" key="2">
    <source>
        <dbReference type="EMBL" id="KZR95781.1"/>
    </source>
</evidence>
<sequence>SPRSKLSISLIYIYAFTSRSIPFWLLNEMMNTNVYRYLIHYCFYSLSNKADEGNFNFALNRFVILNINLQFKILELYQIFVNLFMTIYL</sequence>
<comment type="caution">
    <text evidence="2">The sequence shown here is derived from an EMBL/GenBank/DDBJ whole genome shotgun (WGS) entry which is preliminary data.</text>
</comment>
<keyword evidence="1" id="KW-0812">Transmembrane</keyword>